<dbReference type="Pfam" id="PF04377">
    <property type="entry name" value="ATE_C"/>
    <property type="match status" value="1"/>
</dbReference>
<dbReference type="Gene3D" id="3.40.630.30">
    <property type="match status" value="1"/>
</dbReference>
<reference evidence="5 6" key="1">
    <citation type="journal article" date="2010" name="Stand. Genomic Sci.">
        <title>Complete genome sequence of Spirochaeta smaragdinae type strain (SEBR 4228).</title>
        <authorList>
            <person name="Mavromatis K."/>
            <person name="Yasawong M."/>
            <person name="Chertkov O."/>
            <person name="Lapidus A."/>
            <person name="Lucas S."/>
            <person name="Nolan M."/>
            <person name="Del Rio T.G."/>
            <person name="Tice H."/>
            <person name="Cheng J.F."/>
            <person name="Pitluck S."/>
            <person name="Liolios K."/>
            <person name="Ivanova N."/>
            <person name="Tapia R."/>
            <person name="Han C."/>
            <person name="Bruce D."/>
            <person name="Goodwin L."/>
            <person name="Pati A."/>
            <person name="Chen A."/>
            <person name="Palaniappan K."/>
            <person name="Land M."/>
            <person name="Hauser L."/>
            <person name="Chang Y.J."/>
            <person name="Jeffries C.D."/>
            <person name="Detter J.C."/>
            <person name="Rohde M."/>
            <person name="Brambilla E."/>
            <person name="Spring S."/>
            <person name="Goker M."/>
            <person name="Sikorski J."/>
            <person name="Woyke T."/>
            <person name="Bristow J."/>
            <person name="Eisen J.A."/>
            <person name="Markowitz V."/>
            <person name="Hugenholtz P."/>
            <person name="Klenk H.P."/>
            <person name="Kyrpides N.C."/>
        </authorList>
    </citation>
    <scope>NUCLEOTIDE SEQUENCE [LARGE SCALE GENOMIC DNA]</scope>
    <source>
        <strain evidence="6">DSM 11293 / JCM 15392 / SEBR 4228</strain>
    </source>
</reference>
<dbReference type="SUPFAM" id="SSF55729">
    <property type="entry name" value="Acyl-CoA N-acyltransferases (Nat)"/>
    <property type="match status" value="1"/>
</dbReference>
<name>E1R757_SEDSS</name>
<evidence type="ECO:0000313" key="6">
    <source>
        <dbReference type="Proteomes" id="UP000002318"/>
    </source>
</evidence>
<evidence type="ECO:0000256" key="2">
    <source>
        <dbReference type="ARBA" id="ARBA00023315"/>
    </source>
</evidence>
<dbReference type="PANTHER" id="PTHR21367:SF1">
    <property type="entry name" value="ARGINYL-TRNA--PROTEIN TRANSFERASE 1"/>
    <property type="match status" value="1"/>
</dbReference>
<dbReference type="GO" id="GO:0004057">
    <property type="term" value="F:arginyl-tRNA--protein transferase activity"/>
    <property type="evidence" value="ECO:0007669"/>
    <property type="project" value="InterPro"/>
</dbReference>
<dbReference type="InterPro" id="IPR007471">
    <property type="entry name" value="N-end_Aminoacyl_Trfase_N"/>
</dbReference>
<evidence type="ECO:0000313" key="5">
    <source>
        <dbReference type="EMBL" id="ADK81384.1"/>
    </source>
</evidence>
<keyword evidence="1 5" id="KW-0808">Transferase</keyword>
<dbReference type="GO" id="GO:0005737">
    <property type="term" value="C:cytoplasm"/>
    <property type="evidence" value="ECO:0007669"/>
    <property type="project" value="TreeGrafter"/>
</dbReference>
<dbReference type="OrthoDB" id="9782022at2"/>
<dbReference type="STRING" id="573413.Spirs_2269"/>
<organism evidence="5 6">
    <name type="scientific">Sediminispirochaeta smaragdinae (strain DSM 11293 / JCM 15392 / SEBR 4228)</name>
    <name type="common">Spirochaeta smaragdinae</name>
    <dbReference type="NCBI Taxonomy" id="573413"/>
    <lineage>
        <taxon>Bacteria</taxon>
        <taxon>Pseudomonadati</taxon>
        <taxon>Spirochaetota</taxon>
        <taxon>Spirochaetia</taxon>
        <taxon>Spirochaetales</taxon>
        <taxon>Spirochaetaceae</taxon>
        <taxon>Sediminispirochaeta</taxon>
    </lineage>
</organism>
<keyword evidence="6" id="KW-1185">Reference proteome</keyword>
<dbReference type="PANTHER" id="PTHR21367">
    <property type="entry name" value="ARGININE-TRNA-PROTEIN TRANSFERASE 1"/>
    <property type="match status" value="1"/>
</dbReference>
<proteinExistence type="predicted"/>
<dbReference type="InterPro" id="IPR016181">
    <property type="entry name" value="Acyl_CoA_acyltransferase"/>
</dbReference>
<gene>
    <name evidence="5" type="ordered locus">Spirs_2269</name>
</gene>
<dbReference type="KEGG" id="ssm:Spirs_2269"/>
<evidence type="ECO:0000256" key="1">
    <source>
        <dbReference type="ARBA" id="ARBA00022679"/>
    </source>
</evidence>
<dbReference type="Pfam" id="PF04376">
    <property type="entry name" value="ATE_N"/>
    <property type="match status" value="1"/>
</dbReference>
<dbReference type="InterPro" id="IPR030700">
    <property type="entry name" value="N-end_Aminoacyl_Trfase"/>
</dbReference>
<dbReference type="InterPro" id="IPR007472">
    <property type="entry name" value="N-end_Aminoacyl_Trfase_C"/>
</dbReference>
<evidence type="ECO:0000259" key="3">
    <source>
        <dbReference type="Pfam" id="PF04376"/>
    </source>
</evidence>
<feature type="domain" description="N-end aminoacyl transferase N-terminal" evidence="3">
    <location>
        <begin position="18"/>
        <end position="86"/>
    </location>
</feature>
<evidence type="ECO:0000259" key="4">
    <source>
        <dbReference type="Pfam" id="PF04377"/>
    </source>
</evidence>
<dbReference type="AlphaFoldDB" id="E1R757"/>
<feature type="domain" description="N-end rule aminoacyl transferase C-terminal" evidence="4">
    <location>
        <begin position="111"/>
        <end position="229"/>
    </location>
</feature>
<dbReference type="eggNOG" id="COG2935">
    <property type="taxonomic scope" value="Bacteria"/>
</dbReference>
<dbReference type="Proteomes" id="UP000002318">
    <property type="component" value="Chromosome"/>
</dbReference>
<sequence>MIALVNVTLIPLPEVQTPCPYLPGIRAQTERAIAVEFSESGINYLLKQGFRHFGRFLFRPRCLWCGKCVPVRIDASAYCFSRSDRRVLRKSERAGFEVSLERHPLPDPALFELYLRHKKRFPFPAEDEQENYDSFVDSFFAATPGAALLRIRDKERTVAVSHIDLVGDTCSAVYCYWDEEYAIYSPGRVAILHEVLLAKSRGMRYLCLGYLIEENRSMIYKKGYSPLQVSTRPGVWFDWLDAEGHCIAGAPEHPLFIVEDSLRESFLL</sequence>
<protein>
    <submittedName>
        <fullName evidence="5">Arginine-tRNA-protein transferase domain protein</fullName>
    </submittedName>
</protein>
<accession>E1R757</accession>
<dbReference type="EMBL" id="CP002116">
    <property type="protein sequence ID" value="ADK81384.1"/>
    <property type="molecule type" value="Genomic_DNA"/>
</dbReference>
<keyword evidence="2" id="KW-0012">Acyltransferase</keyword>
<dbReference type="HOGENOM" id="CLU_077607_0_0_12"/>